<evidence type="ECO:0000313" key="2">
    <source>
        <dbReference type="RefSeq" id="XP_030985555.1"/>
    </source>
</evidence>
<dbReference type="RefSeq" id="XP_030985555.1">
    <property type="nucleotide sequence ID" value="XM_031123435.1"/>
</dbReference>
<keyword evidence="1" id="KW-1185">Reference proteome</keyword>
<name>A0A6P8BEE8_PYRGI</name>
<dbReference type="Proteomes" id="UP000515153">
    <property type="component" value="Unplaced"/>
</dbReference>
<dbReference type="GeneID" id="41958345"/>
<dbReference type="AlphaFoldDB" id="A0A6P8BEE8"/>
<protein>
    <submittedName>
        <fullName evidence="2">Uncharacterized protein</fullName>
    </submittedName>
</protein>
<organism evidence="1 2">
    <name type="scientific">Pyricularia grisea</name>
    <name type="common">Crabgrass-specific blast fungus</name>
    <name type="synonym">Magnaporthe grisea</name>
    <dbReference type="NCBI Taxonomy" id="148305"/>
    <lineage>
        <taxon>Eukaryota</taxon>
        <taxon>Fungi</taxon>
        <taxon>Dikarya</taxon>
        <taxon>Ascomycota</taxon>
        <taxon>Pezizomycotina</taxon>
        <taxon>Sordariomycetes</taxon>
        <taxon>Sordariomycetidae</taxon>
        <taxon>Magnaporthales</taxon>
        <taxon>Pyriculariaceae</taxon>
        <taxon>Pyricularia</taxon>
    </lineage>
</organism>
<evidence type="ECO:0000313" key="1">
    <source>
        <dbReference type="Proteomes" id="UP000515153"/>
    </source>
</evidence>
<sequence length="39" mass="4563">MTIKGRDSTVIVVCQSPSSKRNNWGPWHWSIRVRGEEQH</sequence>
<dbReference type="KEGG" id="pgri:PgNI_03380"/>
<reference evidence="2" key="2">
    <citation type="submission" date="2019-10" db="EMBL/GenBank/DDBJ databases">
        <authorList>
            <consortium name="NCBI Genome Project"/>
        </authorList>
    </citation>
    <scope>NUCLEOTIDE SEQUENCE</scope>
    <source>
        <strain evidence="2">NI907</strain>
    </source>
</reference>
<proteinExistence type="predicted"/>
<reference evidence="2" key="1">
    <citation type="journal article" date="2019" name="Mol. Biol. Evol.">
        <title>Blast fungal genomes show frequent chromosomal changes, gene gains and losses, and effector gene turnover.</title>
        <authorList>
            <person name="Gomez Luciano L.B."/>
            <person name="Jason Tsai I."/>
            <person name="Chuma I."/>
            <person name="Tosa Y."/>
            <person name="Chen Y.H."/>
            <person name="Li J.Y."/>
            <person name="Li M.Y."/>
            <person name="Jade Lu M.Y."/>
            <person name="Nakayashiki H."/>
            <person name="Li W.H."/>
        </authorList>
    </citation>
    <scope>NUCLEOTIDE SEQUENCE</scope>
    <source>
        <strain evidence="2">NI907</strain>
    </source>
</reference>
<gene>
    <name evidence="2" type="ORF">PgNI_03380</name>
</gene>
<reference evidence="2" key="3">
    <citation type="submission" date="2025-08" db="UniProtKB">
        <authorList>
            <consortium name="RefSeq"/>
        </authorList>
    </citation>
    <scope>IDENTIFICATION</scope>
    <source>
        <strain evidence="2">NI907</strain>
    </source>
</reference>
<accession>A0A6P8BEE8</accession>